<reference evidence="21 22" key="1">
    <citation type="submission" date="2020-08" db="EMBL/GenBank/DDBJ databases">
        <authorList>
            <person name="Hejnol A."/>
        </authorList>
    </citation>
    <scope>NUCLEOTIDE SEQUENCE [LARGE SCALE GENOMIC DNA]</scope>
</reference>
<keyword evidence="4 18" id="KW-0732">Signal</keyword>
<evidence type="ECO:0000256" key="6">
    <source>
        <dbReference type="ARBA" id="ARBA00023018"/>
    </source>
</evidence>
<sequence>MFTLQYFATILVGLLAITQMTKSLKDNYENIRNRNVTALLDSLLKGYNKHLRPGFGGPPLSVTVNILIRSMGPVSEEKMLFSMDCYFRQTWKDIRLSFPTDGNITQLRPSVKMTDKIWIPDTYILNGQGSYLHTITYSNKLFRINASGDILYSQRLTIKSKCIMNLEKYPMDKQNCPLWIGSYGYGSEDVLYEWENKSGKKPVANYKDIKMAQFKLTEKETGNMTSGLNHGNRKIIFVVFKLRREIGFLFLQIYLPCYLIVIISWVSFWINREATPARVTLGTTTLLTTCTIGITGREGIPKVSYSTALDIFLVMCFCFVFAALVEYAGVNYFTKGSSPDFIPLMRPENRRQSYVTDVNGHAMSNTCTDYIGGPDGLVKENCWVMFLHCLMGNSNYRHLKAMSKCGTSSVSRIDSMARILFPFSFVCLNILYWAGFLYYF</sequence>
<comment type="similarity">
    <text evidence="18">Belongs to the ligand-gated ion channel (TC 1.A.9) family.</text>
</comment>
<evidence type="ECO:0000256" key="1">
    <source>
        <dbReference type="ARBA" id="ARBA00022448"/>
    </source>
</evidence>
<organism evidence="21 22">
    <name type="scientific">Dimorphilus gyrociliatus</name>
    <dbReference type="NCBI Taxonomy" id="2664684"/>
    <lineage>
        <taxon>Eukaryota</taxon>
        <taxon>Metazoa</taxon>
        <taxon>Spiralia</taxon>
        <taxon>Lophotrochozoa</taxon>
        <taxon>Annelida</taxon>
        <taxon>Polychaeta</taxon>
        <taxon>Polychaeta incertae sedis</taxon>
        <taxon>Dinophilidae</taxon>
        <taxon>Dimorphilus</taxon>
    </lineage>
</organism>
<dbReference type="Proteomes" id="UP000549394">
    <property type="component" value="Unassembled WGS sequence"/>
</dbReference>
<evidence type="ECO:0000256" key="4">
    <source>
        <dbReference type="ARBA" id="ARBA00022729"/>
    </source>
</evidence>
<name>A0A7I8WAA4_9ANNE</name>
<keyword evidence="8 18" id="KW-0472">Membrane</keyword>
<dbReference type="InterPro" id="IPR001390">
    <property type="entry name" value="GABAAa_rcpt"/>
</dbReference>
<keyword evidence="10" id="KW-0675">Receptor</keyword>
<dbReference type="InterPro" id="IPR038050">
    <property type="entry name" value="Neuro_actylchol_rec"/>
</dbReference>
<dbReference type="InterPro" id="IPR006028">
    <property type="entry name" value="GABAA/Glycine_rcpt"/>
</dbReference>
<gene>
    <name evidence="21" type="ORF">DGYR_LOCUS12513</name>
</gene>
<feature type="signal peptide" evidence="18">
    <location>
        <begin position="1"/>
        <end position="23"/>
    </location>
</feature>
<keyword evidence="12" id="KW-0325">Glycoprotein</keyword>
<dbReference type="SUPFAM" id="SSF90112">
    <property type="entry name" value="Neurotransmitter-gated ion-channel transmembrane pore"/>
    <property type="match status" value="1"/>
</dbReference>
<comment type="caution">
    <text evidence="18">Lacks conserved residue(s) required for the propagation of feature annotation.</text>
</comment>
<dbReference type="Pfam" id="PF02932">
    <property type="entry name" value="Neur_chan_memb"/>
    <property type="match status" value="1"/>
</dbReference>
<dbReference type="PRINTS" id="PR00252">
    <property type="entry name" value="NRIONCHANNEL"/>
</dbReference>
<feature type="transmembrane region" description="Helical" evidence="18">
    <location>
        <begin position="311"/>
        <end position="333"/>
    </location>
</feature>
<feature type="chain" id="PRO_5029935808" evidence="18">
    <location>
        <begin position="24"/>
        <end position="440"/>
    </location>
</feature>
<keyword evidence="22" id="KW-1185">Reference proteome</keyword>
<keyword evidence="16 18" id="KW-0407">Ion channel</keyword>
<dbReference type="Gene3D" id="1.20.58.390">
    <property type="entry name" value="Neurotransmitter-gated ion-channel transmembrane domain"/>
    <property type="match status" value="1"/>
</dbReference>
<evidence type="ECO:0000256" key="8">
    <source>
        <dbReference type="ARBA" id="ARBA00023136"/>
    </source>
</evidence>
<dbReference type="GO" id="GO:0004890">
    <property type="term" value="F:GABA-A receptor activity"/>
    <property type="evidence" value="ECO:0007669"/>
    <property type="project" value="InterPro"/>
</dbReference>
<evidence type="ECO:0000256" key="7">
    <source>
        <dbReference type="ARBA" id="ARBA00023065"/>
    </source>
</evidence>
<proteinExistence type="inferred from homology"/>
<keyword evidence="6" id="KW-0770">Synapse</keyword>
<dbReference type="NCBIfam" id="TIGR00860">
    <property type="entry name" value="LIC"/>
    <property type="match status" value="1"/>
</dbReference>
<evidence type="ECO:0000259" key="20">
    <source>
        <dbReference type="Pfam" id="PF02932"/>
    </source>
</evidence>
<dbReference type="FunFam" id="2.70.170.10:FF:000003">
    <property type="entry name" value="Putative gamma-aminobutyric acid receptor subunit gamma-2"/>
    <property type="match status" value="1"/>
</dbReference>
<dbReference type="CDD" id="cd19049">
    <property type="entry name" value="LGIC_TM_anion"/>
    <property type="match status" value="1"/>
</dbReference>
<evidence type="ECO:0000256" key="3">
    <source>
        <dbReference type="ARBA" id="ARBA00022692"/>
    </source>
</evidence>
<evidence type="ECO:0000256" key="10">
    <source>
        <dbReference type="ARBA" id="ARBA00023170"/>
    </source>
</evidence>
<evidence type="ECO:0000256" key="9">
    <source>
        <dbReference type="ARBA" id="ARBA00023157"/>
    </source>
</evidence>
<accession>A0A7I8WAA4</accession>
<dbReference type="InterPro" id="IPR006029">
    <property type="entry name" value="Neurotrans-gated_channel_TM"/>
</dbReference>
<dbReference type="InterPro" id="IPR006202">
    <property type="entry name" value="Neur_chan_lig-bd"/>
</dbReference>
<dbReference type="OrthoDB" id="203862at2759"/>
<dbReference type="EMBL" id="CAJFCJ010000024">
    <property type="protein sequence ID" value="CAD5125067.1"/>
    <property type="molecule type" value="Genomic_DNA"/>
</dbReference>
<evidence type="ECO:0000256" key="16">
    <source>
        <dbReference type="ARBA" id="ARBA00023303"/>
    </source>
</evidence>
<dbReference type="Gene3D" id="2.70.170.10">
    <property type="entry name" value="Neurotransmitter-gated ion-channel ligand-binding domain"/>
    <property type="match status" value="1"/>
</dbReference>
<evidence type="ECO:0000256" key="2">
    <source>
        <dbReference type="ARBA" id="ARBA00022475"/>
    </source>
</evidence>
<keyword evidence="5 18" id="KW-1133">Transmembrane helix</keyword>
<dbReference type="GO" id="GO:0045211">
    <property type="term" value="C:postsynaptic membrane"/>
    <property type="evidence" value="ECO:0007669"/>
    <property type="project" value="UniProtKB-SubCell"/>
</dbReference>
<evidence type="ECO:0000256" key="13">
    <source>
        <dbReference type="ARBA" id="ARBA00023214"/>
    </source>
</evidence>
<dbReference type="AlphaFoldDB" id="A0A7I8WAA4"/>
<evidence type="ECO:0000313" key="22">
    <source>
        <dbReference type="Proteomes" id="UP000549394"/>
    </source>
</evidence>
<feature type="domain" description="Neurotransmitter-gated ion-channel ligand-binding" evidence="19">
    <location>
        <begin position="37"/>
        <end position="244"/>
    </location>
</feature>
<dbReference type="GO" id="GO:0034707">
    <property type="term" value="C:chloride channel complex"/>
    <property type="evidence" value="ECO:0007669"/>
    <property type="project" value="UniProtKB-KW"/>
</dbReference>
<feature type="transmembrane region" description="Helical" evidence="18">
    <location>
        <begin position="419"/>
        <end position="439"/>
    </location>
</feature>
<dbReference type="SUPFAM" id="SSF63712">
    <property type="entry name" value="Nicotinic receptor ligand binding domain-like"/>
    <property type="match status" value="1"/>
</dbReference>
<keyword evidence="14" id="KW-0628">Postsynaptic cell membrane</keyword>
<evidence type="ECO:0000256" key="17">
    <source>
        <dbReference type="ARBA" id="ARBA00034104"/>
    </source>
</evidence>
<dbReference type="PANTHER" id="PTHR18945">
    <property type="entry name" value="NEUROTRANSMITTER GATED ION CHANNEL"/>
    <property type="match status" value="1"/>
</dbReference>
<feature type="domain" description="Neurotransmitter-gated ion-channel transmembrane" evidence="20">
    <location>
        <begin position="253"/>
        <end position="338"/>
    </location>
</feature>
<dbReference type="InterPro" id="IPR036719">
    <property type="entry name" value="Neuro-gated_channel_TM_sf"/>
</dbReference>
<evidence type="ECO:0000256" key="5">
    <source>
        <dbReference type="ARBA" id="ARBA00022989"/>
    </source>
</evidence>
<dbReference type="InterPro" id="IPR006201">
    <property type="entry name" value="Neur_channel"/>
</dbReference>
<keyword evidence="7 18" id="KW-0406">Ion transport</keyword>
<keyword evidence="11" id="KW-0869">Chloride channel</keyword>
<dbReference type="Pfam" id="PF02931">
    <property type="entry name" value="Neur_chan_LBD"/>
    <property type="match status" value="1"/>
</dbReference>
<dbReference type="InterPro" id="IPR018000">
    <property type="entry name" value="Neurotransmitter_ion_chnl_CS"/>
</dbReference>
<dbReference type="GO" id="GO:0005230">
    <property type="term" value="F:extracellular ligand-gated monoatomic ion channel activity"/>
    <property type="evidence" value="ECO:0007669"/>
    <property type="project" value="InterPro"/>
</dbReference>
<evidence type="ECO:0000313" key="21">
    <source>
        <dbReference type="EMBL" id="CAD5125067.1"/>
    </source>
</evidence>
<dbReference type="GO" id="GO:0005254">
    <property type="term" value="F:chloride channel activity"/>
    <property type="evidence" value="ECO:0007669"/>
    <property type="project" value="UniProtKB-KW"/>
</dbReference>
<evidence type="ECO:0000256" key="15">
    <source>
        <dbReference type="ARBA" id="ARBA00023286"/>
    </source>
</evidence>
<keyword evidence="13" id="KW-0868">Chloride</keyword>
<comment type="caution">
    <text evidence="21">The sequence shown here is derived from an EMBL/GenBank/DDBJ whole genome shotgun (WGS) entry which is preliminary data.</text>
</comment>
<dbReference type="PRINTS" id="PR00253">
    <property type="entry name" value="GABAARECEPTR"/>
</dbReference>
<dbReference type="PRINTS" id="PR01079">
    <property type="entry name" value="GABAARALPHA"/>
</dbReference>
<evidence type="ECO:0000259" key="19">
    <source>
        <dbReference type="Pfam" id="PF02931"/>
    </source>
</evidence>
<keyword evidence="1 18" id="KW-0813">Transport</keyword>
<dbReference type="PROSITE" id="PS00236">
    <property type="entry name" value="NEUROTR_ION_CHANNEL"/>
    <property type="match status" value="1"/>
</dbReference>
<keyword evidence="3 18" id="KW-0812">Transmembrane</keyword>
<keyword evidence="2" id="KW-1003">Cell membrane</keyword>
<feature type="transmembrane region" description="Helical" evidence="18">
    <location>
        <begin position="246"/>
        <end position="270"/>
    </location>
</feature>
<keyword evidence="9" id="KW-1015">Disulfide bond</keyword>
<protein>
    <submittedName>
        <fullName evidence="21">DgyrCDS13309</fullName>
    </submittedName>
</protein>
<evidence type="ECO:0000256" key="18">
    <source>
        <dbReference type="RuleBase" id="RU000687"/>
    </source>
</evidence>
<evidence type="ECO:0000256" key="14">
    <source>
        <dbReference type="ARBA" id="ARBA00023257"/>
    </source>
</evidence>
<evidence type="ECO:0000256" key="11">
    <source>
        <dbReference type="ARBA" id="ARBA00023173"/>
    </source>
</evidence>
<evidence type="ECO:0000256" key="12">
    <source>
        <dbReference type="ARBA" id="ARBA00023180"/>
    </source>
</evidence>
<comment type="subcellular location">
    <subcellularLocation>
        <location evidence="17">Postsynaptic cell membrane</location>
        <topology evidence="17">Multi-pass membrane protein</topology>
    </subcellularLocation>
</comment>
<dbReference type="InterPro" id="IPR036734">
    <property type="entry name" value="Neur_chan_lig-bd_sf"/>
</dbReference>
<keyword evidence="15" id="KW-1071">Ligand-gated ion channel</keyword>